<keyword evidence="2" id="KW-1185">Reference proteome</keyword>
<dbReference type="EMBL" id="MLCF01000067">
    <property type="protein sequence ID" value="OIV36982.1"/>
    <property type="molecule type" value="Genomic_DNA"/>
</dbReference>
<gene>
    <name evidence="1" type="ORF">BIV57_13420</name>
</gene>
<comment type="caution">
    <text evidence="1">The sequence shown here is derived from an EMBL/GenBank/DDBJ whole genome shotgun (WGS) entry which is preliminary data.</text>
</comment>
<evidence type="ECO:0000313" key="2">
    <source>
        <dbReference type="Proteomes" id="UP000243342"/>
    </source>
</evidence>
<dbReference type="AlphaFoldDB" id="A0A1J7BEC3"/>
<dbReference type="STRING" id="1428644.BIV57_13420"/>
<reference evidence="1 2" key="1">
    <citation type="submission" date="2016-10" db="EMBL/GenBank/DDBJ databases">
        <title>Genome sequence of Streptomyces gilvigriseus MUSC 26.</title>
        <authorList>
            <person name="Lee L.-H."/>
            <person name="Ser H.-L."/>
        </authorList>
    </citation>
    <scope>NUCLEOTIDE SEQUENCE [LARGE SCALE GENOMIC DNA]</scope>
    <source>
        <strain evidence="1 2">MUSC 26</strain>
    </source>
</reference>
<accession>A0A1J7BEC3</accession>
<dbReference type="Proteomes" id="UP000243342">
    <property type="component" value="Unassembled WGS sequence"/>
</dbReference>
<dbReference type="OrthoDB" id="4549134at2"/>
<name>A0A1J7BEC3_9ACTN</name>
<dbReference type="RefSeq" id="WP_071657057.1">
    <property type="nucleotide sequence ID" value="NZ_MLCF01000067.1"/>
</dbReference>
<sequence>MSHFSALVLLPPTDALADTLTSALEPFADDGADPDRIGQWEHWIPGGRYAGHFHPPAANLDDPRLLRTQPARDAVAGGPLHLLDLLQARAQARRWAANRHAGFLARSQHLPTGAPWRSFLTRHRAAPEALPLHRAEQQFTQQPQAAQARKALHPRLLVDLDAALALDTDAFAERHARRALPATAMVDLNGNWSIDPAFTDRVNCTEEESSAYIEECNDRLDAAPTDTIAVCVEITR</sequence>
<proteinExistence type="predicted"/>
<protein>
    <submittedName>
        <fullName evidence="1">Uncharacterized protein</fullName>
    </submittedName>
</protein>
<evidence type="ECO:0000313" key="1">
    <source>
        <dbReference type="EMBL" id="OIV36982.1"/>
    </source>
</evidence>
<organism evidence="1 2">
    <name type="scientific">Mangrovactinospora gilvigrisea</name>
    <dbReference type="NCBI Taxonomy" id="1428644"/>
    <lineage>
        <taxon>Bacteria</taxon>
        <taxon>Bacillati</taxon>
        <taxon>Actinomycetota</taxon>
        <taxon>Actinomycetes</taxon>
        <taxon>Kitasatosporales</taxon>
        <taxon>Streptomycetaceae</taxon>
        <taxon>Mangrovactinospora</taxon>
    </lineage>
</organism>